<protein>
    <recommendedName>
        <fullName evidence="12">RNA helicase</fullName>
    </recommendedName>
</protein>
<evidence type="ECO:0000256" key="5">
    <source>
        <dbReference type="PROSITE-ProRule" id="PRU00552"/>
    </source>
</evidence>
<feature type="compositionally biased region" description="Acidic residues" evidence="7">
    <location>
        <begin position="41"/>
        <end position="62"/>
    </location>
</feature>
<dbReference type="PROSITE" id="PS00039">
    <property type="entry name" value="DEAD_ATP_HELICASE"/>
    <property type="match status" value="1"/>
</dbReference>
<dbReference type="GO" id="GO:0003676">
    <property type="term" value="F:nucleic acid binding"/>
    <property type="evidence" value="ECO:0007669"/>
    <property type="project" value="InterPro"/>
</dbReference>
<feature type="domain" description="Helicase ATP-binding" evidence="8">
    <location>
        <begin position="110"/>
        <end position="284"/>
    </location>
</feature>
<dbReference type="PROSITE" id="PS51192">
    <property type="entry name" value="HELICASE_ATP_BIND_1"/>
    <property type="match status" value="1"/>
</dbReference>
<dbReference type="InterPro" id="IPR027417">
    <property type="entry name" value="P-loop_NTPase"/>
</dbReference>
<gene>
    <name evidence="10" type="ORF">CYMTET_24581</name>
</gene>
<reference evidence="10 11" key="1">
    <citation type="journal article" date="2015" name="Genome Biol. Evol.">
        <title>Comparative Genomics of a Bacterivorous Green Alga Reveals Evolutionary Causalities and Consequences of Phago-Mixotrophic Mode of Nutrition.</title>
        <authorList>
            <person name="Burns J.A."/>
            <person name="Paasch A."/>
            <person name="Narechania A."/>
            <person name="Kim E."/>
        </authorList>
    </citation>
    <scope>NUCLEOTIDE SEQUENCE [LARGE SCALE GENOMIC DNA]</scope>
    <source>
        <strain evidence="10 11">PLY_AMNH</strain>
    </source>
</reference>
<evidence type="ECO:0000256" key="3">
    <source>
        <dbReference type="ARBA" id="ARBA00022806"/>
    </source>
</evidence>
<keyword evidence="1 6" id="KW-0547">Nucleotide-binding</keyword>
<keyword evidence="3 6" id="KW-0347">Helicase</keyword>
<proteinExistence type="inferred from homology"/>
<dbReference type="GO" id="GO:0016787">
    <property type="term" value="F:hydrolase activity"/>
    <property type="evidence" value="ECO:0007669"/>
    <property type="project" value="UniProtKB-KW"/>
</dbReference>
<accession>A0AAE0L039</accession>
<evidence type="ECO:0000256" key="6">
    <source>
        <dbReference type="RuleBase" id="RU000492"/>
    </source>
</evidence>
<feature type="region of interest" description="Disordered" evidence="7">
    <location>
        <begin position="9"/>
        <end position="62"/>
    </location>
</feature>
<evidence type="ECO:0000256" key="4">
    <source>
        <dbReference type="ARBA" id="ARBA00022840"/>
    </source>
</evidence>
<keyword evidence="11" id="KW-1185">Reference proteome</keyword>
<comment type="caution">
    <text evidence="10">The sequence shown here is derived from an EMBL/GenBank/DDBJ whole genome shotgun (WGS) entry which is preliminary data.</text>
</comment>
<feature type="non-terminal residue" evidence="10">
    <location>
        <position position="1"/>
    </location>
</feature>
<evidence type="ECO:0008006" key="12">
    <source>
        <dbReference type="Google" id="ProtNLM"/>
    </source>
</evidence>
<keyword evidence="2 6" id="KW-0378">Hydrolase</keyword>
<evidence type="ECO:0000256" key="7">
    <source>
        <dbReference type="SAM" id="MobiDB-lite"/>
    </source>
</evidence>
<dbReference type="Pfam" id="PF00270">
    <property type="entry name" value="DEAD"/>
    <property type="match status" value="1"/>
</dbReference>
<evidence type="ECO:0000256" key="1">
    <source>
        <dbReference type="ARBA" id="ARBA00022741"/>
    </source>
</evidence>
<dbReference type="PANTHER" id="PTHR47959:SF14">
    <property type="entry name" value="DEAD-BOX ATP-DEPENDENT RNA HELICASE 28"/>
    <property type="match status" value="1"/>
</dbReference>
<organism evidence="10 11">
    <name type="scientific">Cymbomonas tetramitiformis</name>
    <dbReference type="NCBI Taxonomy" id="36881"/>
    <lineage>
        <taxon>Eukaryota</taxon>
        <taxon>Viridiplantae</taxon>
        <taxon>Chlorophyta</taxon>
        <taxon>Pyramimonadophyceae</taxon>
        <taxon>Pyramimonadales</taxon>
        <taxon>Pyramimonadaceae</taxon>
        <taxon>Cymbomonas</taxon>
    </lineage>
</organism>
<evidence type="ECO:0000313" key="10">
    <source>
        <dbReference type="EMBL" id="KAK3266824.1"/>
    </source>
</evidence>
<dbReference type="CDD" id="cd17947">
    <property type="entry name" value="DEADc_DDX27"/>
    <property type="match status" value="1"/>
</dbReference>
<feature type="short sequence motif" description="Q motif" evidence="5">
    <location>
        <begin position="79"/>
        <end position="107"/>
    </location>
</feature>
<dbReference type="InterPro" id="IPR011545">
    <property type="entry name" value="DEAD/DEAH_box_helicase_dom"/>
</dbReference>
<dbReference type="Gene3D" id="3.40.50.300">
    <property type="entry name" value="P-loop containing nucleotide triphosphate hydrolases"/>
    <property type="match status" value="1"/>
</dbReference>
<dbReference type="InterPro" id="IPR000629">
    <property type="entry name" value="RNA-helicase_DEAD-box_CS"/>
</dbReference>
<dbReference type="PANTHER" id="PTHR47959">
    <property type="entry name" value="ATP-DEPENDENT RNA HELICASE RHLE-RELATED"/>
    <property type="match status" value="1"/>
</dbReference>
<evidence type="ECO:0000259" key="8">
    <source>
        <dbReference type="PROSITE" id="PS51192"/>
    </source>
</evidence>
<dbReference type="GO" id="GO:0005829">
    <property type="term" value="C:cytosol"/>
    <property type="evidence" value="ECO:0007669"/>
    <property type="project" value="TreeGrafter"/>
</dbReference>
<name>A0AAE0L039_9CHLO</name>
<evidence type="ECO:0000313" key="11">
    <source>
        <dbReference type="Proteomes" id="UP001190700"/>
    </source>
</evidence>
<dbReference type="GO" id="GO:0005524">
    <property type="term" value="F:ATP binding"/>
    <property type="evidence" value="ECO:0007669"/>
    <property type="project" value="UniProtKB-KW"/>
</dbReference>
<comment type="similarity">
    <text evidence="6">Belongs to the DEAD box helicase family.</text>
</comment>
<dbReference type="PROSITE" id="PS51195">
    <property type="entry name" value="Q_MOTIF"/>
    <property type="match status" value="1"/>
</dbReference>
<dbReference type="Proteomes" id="UP001190700">
    <property type="component" value="Unassembled WGS sequence"/>
</dbReference>
<dbReference type="InterPro" id="IPR050079">
    <property type="entry name" value="DEAD_box_RNA_helicase"/>
</dbReference>
<dbReference type="InterPro" id="IPR014001">
    <property type="entry name" value="Helicase_ATP-bd"/>
</dbReference>
<dbReference type="SMART" id="SM00487">
    <property type="entry name" value="DEXDc"/>
    <property type="match status" value="1"/>
</dbReference>
<dbReference type="InterPro" id="IPR014014">
    <property type="entry name" value="RNA_helicase_DEAD_Q_motif"/>
</dbReference>
<feature type="domain" description="DEAD-box RNA helicase Q" evidence="9">
    <location>
        <begin position="79"/>
        <end position="107"/>
    </location>
</feature>
<evidence type="ECO:0000256" key="2">
    <source>
        <dbReference type="ARBA" id="ARBA00022801"/>
    </source>
</evidence>
<dbReference type="AlphaFoldDB" id="A0AAE0L039"/>
<dbReference type="SUPFAM" id="SSF52540">
    <property type="entry name" value="P-loop containing nucleoside triphosphate hydrolases"/>
    <property type="match status" value="1"/>
</dbReference>
<dbReference type="EMBL" id="LGRX02012808">
    <property type="protein sequence ID" value="KAK3266824.1"/>
    <property type="molecule type" value="Genomic_DNA"/>
</dbReference>
<dbReference type="GO" id="GO:0003724">
    <property type="term" value="F:RNA helicase activity"/>
    <property type="evidence" value="ECO:0007669"/>
    <property type="project" value="InterPro"/>
</dbReference>
<evidence type="ECO:0000259" key="9">
    <source>
        <dbReference type="PROSITE" id="PS51195"/>
    </source>
</evidence>
<keyword evidence="4 6" id="KW-0067">ATP-binding</keyword>
<sequence>SSLNFEFLQTRVAGGQEMEPAPQMGAPSRSMQRQQKRDLEAVVEPESEEDVDDEEAEGEAAEDEMVVKHDGDTVAFKASTFAELHLSRALLKACQALGYDKPTPIQSAVIPLAMSGRDICGSAKTGSGKTAAFMLPLMERLMHRPRRVAATRVLVIVPTRELAVQVHAMTERLAQFTDIRAALVVGGLSLQAQAAALRSRPEVVVATPARLVDHLHNTAAVDLDQLAALVLDEADRMLEIGFKDQVEQVIKSCPKQRQTLLFSATLSAAVDSLAAMSLVHPAHLTVDRNQSTPVLLTEEVVRLKEGRESDKESMLLALCTRSFSTRCIIFAKTKHQVRIQANTCIQ</sequence>